<sequence length="168" mass="19577">MFTTLFWDFPMVLWVQSMGLLVRVRGRWVLMSRCKVCLTVYWFILPCWFGHFALGLGWWGIGVPWCIVCIVVQNGNHAVSTSVLLTARLSLPLCWLLLRVPLSWQLYKFPWSNARSLLFLLCSLAAVKWIHLCCLVYHPCFIDCCWFFLLSIFMLLSQQVLHVLAGPY</sequence>
<feature type="transmembrane region" description="Helical" evidence="1">
    <location>
        <begin position="6"/>
        <end position="24"/>
    </location>
</feature>
<keyword evidence="1" id="KW-0812">Transmembrane</keyword>
<reference evidence="2" key="2">
    <citation type="submission" date="2020-07" db="EMBL/GenBank/DDBJ databases">
        <authorList>
            <person name="Vera ALvarez R."/>
            <person name="Arias-Moreno D.M."/>
            <person name="Jimenez-Jacinto V."/>
            <person name="Jimenez-Bremont J.F."/>
            <person name="Swaminathan K."/>
            <person name="Moose S.P."/>
            <person name="Guerrero-Gonzalez M.L."/>
            <person name="Marino-Ramirez L."/>
            <person name="Landsman D."/>
            <person name="Rodriguez-Kessler M."/>
            <person name="Delgado-Sanchez P."/>
        </authorList>
    </citation>
    <scope>NUCLEOTIDE SEQUENCE</scope>
    <source>
        <tissue evidence="2">Cladode</tissue>
    </source>
</reference>
<organism evidence="2">
    <name type="scientific">Opuntia streptacantha</name>
    <name type="common">Prickly pear cactus</name>
    <name type="synonym">Opuntia cardona</name>
    <dbReference type="NCBI Taxonomy" id="393608"/>
    <lineage>
        <taxon>Eukaryota</taxon>
        <taxon>Viridiplantae</taxon>
        <taxon>Streptophyta</taxon>
        <taxon>Embryophyta</taxon>
        <taxon>Tracheophyta</taxon>
        <taxon>Spermatophyta</taxon>
        <taxon>Magnoliopsida</taxon>
        <taxon>eudicotyledons</taxon>
        <taxon>Gunneridae</taxon>
        <taxon>Pentapetalae</taxon>
        <taxon>Caryophyllales</taxon>
        <taxon>Cactineae</taxon>
        <taxon>Cactaceae</taxon>
        <taxon>Opuntioideae</taxon>
        <taxon>Opuntia</taxon>
    </lineage>
</organism>
<feature type="transmembrane region" description="Helical" evidence="1">
    <location>
        <begin position="146"/>
        <end position="165"/>
    </location>
</feature>
<keyword evidence="1" id="KW-1133">Transmembrane helix</keyword>
<dbReference type="EMBL" id="GISG01038800">
    <property type="protein sequence ID" value="MBA4622440.1"/>
    <property type="molecule type" value="Transcribed_RNA"/>
</dbReference>
<name>A0A7C9CNS2_OPUST</name>
<reference evidence="2" key="1">
    <citation type="journal article" date="2013" name="J. Plant Res.">
        <title>Effect of fungi and light on seed germination of three Opuntia species from semiarid lands of central Mexico.</title>
        <authorList>
            <person name="Delgado-Sanchez P."/>
            <person name="Jimenez-Bremont J.F."/>
            <person name="Guerrero-Gonzalez Mde L."/>
            <person name="Flores J."/>
        </authorList>
    </citation>
    <scope>NUCLEOTIDE SEQUENCE</scope>
    <source>
        <tissue evidence="2">Cladode</tissue>
    </source>
</reference>
<feature type="transmembrane region" description="Helical" evidence="1">
    <location>
        <begin position="118"/>
        <end position="140"/>
    </location>
</feature>
<accession>A0A7C9CNS2</accession>
<dbReference type="AlphaFoldDB" id="A0A7C9CNS2"/>
<protein>
    <submittedName>
        <fullName evidence="2">Uncharacterized protein</fullName>
    </submittedName>
</protein>
<proteinExistence type="predicted"/>
<keyword evidence="1" id="KW-0472">Membrane</keyword>
<feature type="transmembrane region" description="Helical" evidence="1">
    <location>
        <begin position="36"/>
        <end position="59"/>
    </location>
</feature>
<evidence type="ECO:0000313" key="2">
    <source>
        <dbReference type="EMBL" id="MBA4622440.1"/>
    </source>
</evidence>
<evidence type="ECO:0000256" key="1">
    <source>
        <dbReference type="SAM" id="Phobius"/>
    </source>
</evidence>